<organism evidence="3 4">
    <name type="scientific">Zhouia spongiae</name>
    <dbReference type="NCBI Taxonomy" id="2202721"/>
    <lineage>
        <taxon>Bacteria</taxon>
        <taxon>Pseudomonadati</taxon>
        <taxon>Bacteroidota</taxon>
        <taxon>Flavobacteriia</taxon>
        <taxon>Flavobacteriales</taxon>
        <taxon>Flavobacteriaceae</taxon>
        <taxon>Zhouia</taxon>
    </lineage>
</organism>
<keyword evidence="3" id="KW-0675">Receptor</keyword>
<dbReference type="Pfam" id="PF13715">
    <property type="entry name" value="CarbopepD_reg_2"/>
    <property type="match status" value="1"/>
</dbReference>
<dbReference type="InterPro" id="IPR039426">
    <property type="entry name" value="TonB-dep_rcpt-like"/>
</dbReference>
<dbReference type="InterPro" id="IPR023997">
    <property type="entry name" value="TonB-dep_OMP_SusC/RagA_CS"/>
</dbReference>
<evidence type="ECO:0000313" key="3">
    <source>
        <dbReference type="EMBL" id="UNY97483.1"/>
    </source>
</evidence>
<keyword evidence="1" id="KW-0812">Transmembrane</keyword>
<gene>
    <name evidence="3" type="ORF">MQE36_10305</name>
</gene>
<keyword evidence="1" id="KW-1134">Transmembrane beta strand</keyword>
<protein>
    <submittedName>
        <fullName evidence="3">TonB-dependent receptor</fullName>
    </submittedName>
</protein>
<accession>A0ABY3YIQ8</accession>
<dbReference type="InterPro" id="IPR008969">
    <property type="entry name" value="CarboxyPept-like_regulatory"/>
</dbReference>
<dbReference type="RefSeq" id="WP_242935896.1">
    <property type="nucleotide sequence ID" value="NZ_CP094326.1"/>
</dbReference>
<evidence type="ECO:0000313" key="4">
    <source>
        <dbReference type="Proteomes" id="UP000829476"/>
    </source>
</evidence>
<dbReference type="EMBL" id="CP094326">
    <property type="protein sequence ID" value="UNY97483.1"/>
    <property type="molecule type" value="Genomic_DNA"/>
</dbReference>
<keyword evidence="1" id="KW-0472">Membrane</keyword>
<reference evidence="3 4" key="1">
    <citation type="journal article" date="2018" name="Int. J. Syst. Evol. Microbiol.">
        <title>Zhouia spongiae sp. nov., isolated from a marine sponge.</title>
        <authorList>
            <person name="Zhuang L."/>
            <person name="Lin B."/>
            <person name="Qin F."/>
            <person name="Luo L."/>
        </authorList>
    </citation>
    <scope>NUCLEOTIDE SEQUENCE [LARGE SCALE GENOMIC DNA]</scope>
    <source>
        <strain evidence="3 4">HN-Y44</strain>
    </source>
</reference>
<dbReference type="InterPro" id="IPR037066">
    <property type="entry name" value="Plug_dom_sf"/>
</dbReference>
<dbReference type="Gene3D" id="2.60.40.1120">
    <property type="entry name" value="Carboxypeptidase-like, regulatory domain"/>
    <property type="match status" value="1"/>
</dbReference>
<proteinExistence type="inferred from homology"/>
<keyword evidence="4" id="KW-1185">Reference proteome</keyword>
<name>A0ABY3YIQ8_9FLAO</name>
<dbReference type="SUPFAM" id="SSF49464">
    <property type="entry name" value="Carboxypeptidase regulatory domain-like"/>
    <property type="match status" value="1"/>
</dbReference>
<dbReference type="NCBIfam" id="TIGR04056">
    <property type="entry name" value="OMP_RagA_SusC"/>
    <property type="match status" value="1"/>
</dbReference>
<sequence>MRKILMNSLSLSQSRGLLFVLFLSVFIVPLWSMKVLAQEVVTGVVTSPDGVPLVGVSVVALGTSTGTSTDFDGNYSIQLTTNNSVLEFSYIGMKTKKITVGERRVLNVQLEEDMGALDEVVVVGFGTQKKESMVSSITTIDPEELKVPSSNLTTALSGRVAGMIAYQRSGEPGLDNAEFFIRGVTTFGYKVDPLILIDNVEVTTTDLARLVPDDIASFSILKDATATAIYGARGANGVILITTKQGKEGPAKLNFRYETSVSAPIREVELADAVTYMRLHREATSTRDPLADQAYSLSKIEGTIAGTDPYLYPSVDWRDDLINDVTINQRINMSISGGGKIARYMVSGAFNHDSGILKVPKENDFNNNISLKTYSLRSNVNIDLSSTTEMIVRLNGSFDDYIGPLSGGQQVYRNIMRTSPARFAPFYPKGTDQRYINHILFGNDGTGDYLNPYADLVKGYREYSRSRMLAQLELKQDLGFITEGLNFRGLINTTRNSFFDVRREYIPFYYKMLGTDFFTGEYVYETLNKEEGREYLDYNRGGTEVGTTTYMEAALNYERTFNKKHTLSGLLVYILRNRLSNQGSTLQESLPFRNLGLSGRATYGYDNRYFAEFNFGYNGSERFHKDNRFGFFPSVGAAWSVSNESFWEPVKPYIDKLKVRGSYGIVGNDAVGGNNDRFQYISEVNMNNSGRGFTFGTDRGNYKSGITVNRYPNPSITWEKAYKSNLALELGFFNKVDITAEVFKEHRKNIFMRRGDVPATMGLSASIFANIGEATSEGVDIQFNYDHAFGNGLWIQGMGNFTYATSEFKVYEEPVYANEPWKSRVGLSLRQQWGYIAERLFIDDEEVLNSPEQIFGNQIDVARGGDIKYFDVNNDGRITELDQVPIGYPTTPEIIYGFGLSSGYKGFDFSVFFQGSARSSFWIDPSATSPFASYQYNNSDNSGKVLENQLLQVYADSHWSEDNKDLYALWPRLSTTHVINNEQRSTWFMRDGQFLRLKQLEFGYSIPENAIEKIGLKSLRFYANGTNLLTFSKFKLWDVEMAGNGLGYPIQRVINFGVNASL</sequence>
<feature type="domain" description="TonB-dependent receptor plug" evidence="2">
    <location>
        <begin position="130"/>
        <end position="238"/>
    </location>
</feature>
<evidence type="ECO:0000259" key="2">
    <source>
        <dbReference type="Pfam" id="PF07715"/>
    </source>
</evidence>
<dbReference type="InterPro" id="IPR012910">
    <property type="entry name" value="Plug_dom"/>
</dbReference>
<comment type="subcellular location">
    <subcellularLocation>
        <location evidence="1">Cell outer membrane</location>
        <topology evidence="1">Multi-pass membrane protein</topology>
    </subcellularLocation>
</comment>
<dbReference type="InterPro" id="IPR023996">
    <property type="entry name" value="TonB-dep_OMP_SusC/RagA"/>
</dbReference>
<keyword evidence="1" id="KW-0998">Cell outer membrane</keyword>
<dbReference type="Gene3D" id="2.170.130.10">
    <property type="entry name" value="TonB-dependent receptor, plug domain"/>
    <property type="match status" value="1"/>
</dbReference>
<comment type="similarity">
    <text evidence="1">Belongs to the TonB-dependent receptor family.</text>
</comment>
<dbReference type="PROSITE" id="PS52016">
    <property type="entry name" value="TONB_DEPENDENT_REC_3"/>
    <property type="match status" value="1"/>
</dbReference>
<keyword evidence="1" id="KW-0813">Transport</keyword>
<evidence type="ECO:0000256" key="1">
    <source>
        <dbReference type="PROSITE-ProRule" id="PRU01360"/>
    </source>
</evidence>
<dbReference type="Proteomes" id="UP000829476">
    <property type="component" value="Chromosome"/>
</dbReference>
<dbReference type="SUPFAM" id="SSF56935">
    <property type="entry name" value="Porins"/>
    <property type="match status" value="1"/>
</dbReference>
<dbReference type="NCBIfam" id="TIGR04057">
    <property type="entry name" value="SusC_RagA_signa"/>
    <property type="match status" value="1"/>
</dbReference>
<dbReference type="Pfam" id="PF07715">
    <property type="entry name" value="Plug"/>
    <property type="match status" value="1"/>
</dbReference>